<dbReference type="InterPro" id="IPR005762">
    <property type="entry name" value="MurD"/>
</dbReference>
<comment type="caution">
    <text evidence="9">The sequence shown here is derived from an EMBL/GenBank/DDBJ whole genome shotgun (WGS) entry which is preliminary data.</text>
</comment>
<dbReference type="Gene3D" id="3.90.190.20">
    <property type="entry name" value="Mur ligase, C-terminal domain"/>
    <property type="match status" value="1"/>
</dbReference>
<dbReference type="Gene3D" id="3.40.1190.10">
    <property type="entry name" value="Mur-like, catalytic domain"/>
    <property type="match status" value="1"/>
</dbReference>
<dbReference type="Pfam" id="PF08245">
    <property type="entry name" value="Mur_ligase_M"/>
    <property type="match status" value="1"/>
</dbReference>
<dbReference type="SUPFAM" id="SSF51984">
    <property type="entry name" value="MurCD N-terminal domain"/>
    <property type="match status" value="1"/>
</dbReference>
<evidence type="ECO:0000256" key="5">
    <source>
        <dbReference type="ARBA" id="ARBA00022741"/>
    </source>
</evidence>
<dbReference type="GO" id="GO:0008360">
    <property type="term" value="P:regulation of cell shape"/>
    <property type="evidence" value="ECO:0007669"/>
    <property type="project" value="UniProtKB-KW"/>
</dbReference>
<dbReference type="EMBL" id="BSOT01000005">
    <property type="protein sequence ID" value="GLR71065.1"/>
    <property type="molecule type" value="Genomic_DNA"/>
</dbReference>
<proteinExistence type="inferred from homology"/>
<keyword evidence="4 7" id="KW-0436">Ligase</keyword>
<protein>
    <recommendedName>
        <fullName evidence="7">UDP-N-acetylmuramoylalanine--D-glutamate ligase</fullName>
        <ecNumber evidence="7">6.3.2.9</ecNumber>
    </recommendedName>
    <alternativeName>
        <fullName evidence="7">D-glutamic acid-adding enzyme</fullName>
    </alternativeName>
    <alternativeName>
        <fullName evidence="7">UDP-N-acetylmuramoyl-L-alanyl-D-glutamate synthetase</fullName>
    </alternativeName>
</protein>
<keyword evidence="7" id="KW-0133">Cell shape</keyword>
<comment type="catalytic activity">
    <reaction evidence="7">
        <text>UDP-N-acetyl-alpha-D-muramoyl-L-alanine + D-glutamate + ATP = UDP-N-acetyl-alpha-D-muramoyl-L-alanyl-D-glutamate + ADP + phosphate + H(+)</text>
        <dbReference type="Rhea" id="RHEA:16429"/>
        <dbReference type="ChEBI" id="CHEBI:15378"/>
        <dbReference type="ChEBI" id="CHEBI:29986"/>
        <dbReference type="ChEBI" id="CHEBI:30616"/>
        <dbReference type="ChEBI" id="CHEBI:43474"/>
        <dbReference type="ChEBI" id="CHEBI:83898"/>
        <dbReference type="ChEBI" id="CHEBI:83900"/>
        <dbReference type="ChEBI" id="CHEBI:456216"/>
        <dbReference type="EC" id="6.3.2.9"/>
    </reaction>
</comment>
<dbReference type="InterPro" id="IPR036615">
    <property type="entry name" value="Mur_ligase_C_dom_sf"/>
</dbReference>
<dbReference type="SUPFAM" id="SSF53623">
    <property type="entry name" value="MurD-like peptide ligases, catalytic domain"/>
    <property type="match status" value="1"/>
</dbReference>
<evidence type="ECO:0000313" key="9">
    <source>
        <dbReference type="EMBL" id="GLR71065.1"/>
    </source>
</evidence>
<comment type="similarity">
    <text evidence="7">Belongs to the MurCDEF family.</text>
</comment>
<organism evidence="9 10">
    <name type="scientific">Agaribacter marinus</name>
    <dbReference type="NCBI Taxonomy" id="1431249"/>
    <lineage>
        <taxon>Bacteria</taxon>
        <taxon>Pseudomonadati</taxon>
        <taxon>Pseudomonadota</taxon>
        <taxon>Gammaproteobacteria</taxon>
        <taxon>Alteromonadales</taxon>
        <taxon>Alteromonadaceae</taxon>
        <taxon>Agaribacter</taxon>
    </lineage>
</organism>
<keyword evidence="7" id="KW-0573">Peptidoglycan synthesis</keyword>
<evidence type="ECO:0000313" key="10">
    <source>
        <dbReference type="Proteomes" id="UP001156601"/>
    </source>
</evidence>
<keyword evidence="7" id="KW-0132">Cell division</keyword>
<feature type="binding site" evidence="7">
    <location>
        <begin position="121"/>
        <end position="127"/>
    </location>
    <ligand>
        <name>ATP</name>
        <dbReference type="ChEBI" id="CHEBI:30616"/>
    </ligand>
</feature>
<dbReference type="Gene3D" id="3.40.50.720">
    <property type="entry name" value="NAD(P)-binding Rossmann-like Domain"/>
    <property type="match status" value="1"/>
</dbReference>
<name>A0AA37T3Z0_9ALTE</name>
<keyword evidence="7" id="KW-0131">Cell cycle</keyword>
<comment type="subcellular location">
    <subcellularLocation>
        <location evidence="1 7">Cytoplasm</location>
    </subcellularLocation>
</comment>
<dbReference type="RefSeq" id="WP_284217364.1">
    <property type="nucleotide sequence ID" value="NZ_BSOT01000005.1"/>
</dbReference>
<evidence type="ECO:0000256" key="3">
    <source>
        <dbReference type="ARBA" id="ARBA00022490"/>
    </source>
</evidence>
<dbReference type="GO" id="GO:0071555">
    <property type="term" value="P:cell wall organization"/>
    <property type="evidence" value="ECO:0007669"/>
    <property type="project" value="UniProtKB-KW"/>
</dbReference>
<keyword evidence="5 7" id="KW-0547">Nucleotide-binding</keyword>
<keyword evidence="7" id="KW-0961">Cell wall biogenesis/degradation</keyword>
<dbReference type="HAMAP" id="MF_00639">
    <property type="entry name" value="MurD"/>
    <property type="match status" value="1"/>
</dbReference>
<keyword evidence="3 7" id="KW-0963">Cytoplasm</keyword>
<dbReference type="AlphaFoldDB" id="A0AA37T3Z0"/>
<dbReference type="PANTHER" id="PTHR43692">
    <property type="entry name" value="UDP-N-ACETYLMURAMOYLALANINE--D-GLUTAMATE LIGASE"/>
    <property type="match status" value="1"/>
</dbReference>
<dbReference type="InterPro" id="IPR013221">
    <property type="entry name" value="Mur_ligase_cen"/>
</dbReference>
<accession>A0AA37T3Z0</accession>
<reference evidence="9" key="1">
    <citation type="journal article" date="2014" name="Int. J. Syst. Evol. Microbiol.">
        <title>Complete genome sequence of Corynebacterium casei LMG S-19264T (=DSM 44701T), isolated from a smear-ripened cheese.</title>
        <authorList>
            <consortium name="US DOE Joint Genome Institute (JGI-PGF)"/>
            <person name="Walter F."/>
            <person name="Albersmeier A."/>
            <person name="Kalinowski J."/>
            <person name="Ruckert C."/>
        </authorList>
    </citation>
    <scope>NUCLEOTIDE SEQUENCE</scope>
    <source>
        <strain evidence="9">NBRC 110023</strain>
    </source>
</reference>
<evidence type="ECO:0000256" key="2">
    <source>
        <dbReference type="ARBA" id="ARBA00004752"/>
    </source>
</evidence>
<dbReference type="EC" id="6.3.2.9" evidence="7"/>
<dbReference type="NCBIfam" id="TIGR01087">
    <property type="entry name" value="murD"/>
    <property type="match status" value="1"/>
</dbReference>
<comment type="function">
    <text evidence="7">Cell wall formation. Catalyzes the addition of glutamate to the nucleotide precursor UDP-N-acetylmuramoyl-L-alanine (UMA).</text>
</comment>
<comment type="pathway">
    <text evidence="2 7">Cell wall biogenesis; peptidoglycan biosynthesis.</text>
</comment>
<evidence type="ECO:0000256" key="4">
    <source>
        <dbReference type="ARBA" id="ARBA00022598"/>
    </source>
</evidence>
<dbReference type="GO" id="GO:0009252">
    <property type="term" value="P:peptidoglycan biosynthetic process"/>
    <property type="evidence" value="ECO:0007669"/>
    <property type="project" value="UniProtKB-UniRule"/>
</dbReference>
<dbReference type="SUPFAM" id="SSF53244">
    <property type="entry name" value="MurD-like peptide ligases, peptide-binding domain"/>
    <property type="match status" value="1"/>
</dbReference>
<evidence type="ECO:0000256" key="6">
    <source>
        <dbReference type="ARBA" id="ARBA00022840"/>
    </source>
</evidence>
<evidence type="ECO:0000259" key="8">
    <source>
        <dbReference type="Pfam" id="PF08245"/>
    </source>
</evidence>
<sequence>MVHACFTSIYQHKPIAVIGFGVTGRACVEFMRRHGAQVSLFDVKHDELRKSVGNEPLLKGVNIIPFNDDSCFKGFDTVVVSPGVNTQLPAIQNALSEGLPLISDIELFARHNSVPAIGITGSNGKSTVVDMLHKGFSATGLKVGVGGNFGNSILAFLDEPYDLIILELSSFQLELTFSLHLRIAAILNVTEDHIDRHGDIIGYARAKQRIFKHADICIVNRDDPRTFSEGDTHRLNSFGSFHSLKVSGVKSGFNNNPSHNANDSRDIYSSDLGISIGDELIVAQEKIRHLANHNVLNAQVALLCAKSILNTVEEMQCFIESVINYSGLAHRFALVHVEQMSNGKTIHWVNDSKATNPGAAIAAIKCIPDDAILVMLVGGDSKGTDLRELRELIRRRVAKLIVLGKDAKRFSNCCADTSFVETIDDAVLLANEFSHATQQNTYVLLSPACASIDMFKNYQERGKQFEQAVLRVEVV</sequence>
<reference evidence="9" key="2">
    <citation type="submission" date="2023-01" db="EMBL/GenBank/DDBJ databases">
        <title>Draft genome sequence of Agaribacter marinus strain NBRC 110023.</title>
        <authorList>
            <person name="Sun Q."/>
            <person name="Mori K."/>
        </authorList>
    </citation>
    <scope>NUCLEOTIDE SEQUENCE</scope>
    <source>
        <strain evidence="9">NBRC 110023</strain>
    </source>
</reference>
<dbReference type="GO" id="GO:0005737">
    <property type="term" value="C:cytoplasm"/>
    <property type="evidence" value="ECO:0007669"/>
    <property type="project" value="UniProtKB-SubCell"/>
</dbReference>
<keyword evidence="10" id="KW-1185">Reference proteome</keyword>
<dbReference type="Proteomes" id="UP001156601">
    <property type="component" value="Unassembled WGS sequence"/>
</dbReference>
<dbReference type="GO" id="GO:0005524">
    <property type="term" value="F:ATP binding"/>
    <property type="evidence" value="ECO:0007669"/>
    <property type="project" value="UniProtKB-UniRule"/>
</dbReference>
<feature type="domain" description="Mur ligase central" evidence="8">
    <location>
        <begin position="119"/>
        <end position="305"/>
    </location>
</feature>
<gene>
    <name evidence="7 9" type="primary">murD</name>
    <name evidence="9" type="ORF">GCM10007852_19730</name>
</gene>
<evidence type="ECO:0000256" key="7">
    <source>
        <dbReference type="HAMAP-Rule" id="MF_00639"/>
    </source>
</evidence>
<dbReference type="Pfam" id="PF21799">
    <property type="entry name" value="MurD-like_N"/>
    <property type="match status" value="1"/>
</dbReference>
<dbReference type="GO" id="GO:0008764">
    <property type="term" value="F:UDP-N-acetylmuramoylalanine-D-glutamate ligase activity"/>
    <property type="evidence" value="ECO:0007669"/>
    <property type="project" value="UniProtKB-UniRule"/>
</dbReference>
<keyword evidence="6 7" id="KW-0067">ATP-binding</keyword>
<dbReference type="CDD" id="cd01983">
    <property type="entry name" value="SIMIBI"/>
    <property type="match status" value="1"/>
</dbReference>
<dbReference type="GO" id="GO:0051301">
    <property type="term" value="P:cell division"/>
    <property type="evidence" value="ECO:0007669"/>
    <property type="project" value="UniProtKB-KW"/>
</dbReference>
<dbReference type="InterPro" id="IPR036565">
    <property type="entry name" value="Mur-like_cat_sf"/>
</dbReference>
<evidence type="ECO:0000256" key="1">
    <source>
        <dbReference type="ARBA" id="ARBA00004496"/>
    </source>
</evidence>
<dbReference type="PANTHER" id="PTHR43692:SF1">
    <property type="entry name" value="UDP-N-ACETYLMURAMOYLALANINE--D-GLUTAMATE LIGASE"/>
    <property type="match status" value="1"/>
</dbReference>